<keyword evidence="3" id="KW-0548">Nucleotidyltransferase</keyword>
<dbReference type="EMBL" id="BKCJ010001886">
    <property type="protein sequence ID" value="GEU44734.1"/>
    <property type="molecule type" value="Genomic_DNA"/>
</dbReference>
<dbReference type="Pfam" id="PF00078">
    <property type="entry name" value="RVT_1"/>
    <property type="match status" value="1"/>
</dbReference>
<evidence type="ECO:0000256" key="4">
    <source>
        <dbReference type="ARBA" id="ARBA00022722"/>
    </source>
</evidence>
<dbReference type="Gene3D" id="3.10.10.10">
    <property type="entry name" value="HIV Type 1 Reverse Transcriptase, subunit A, domain 1"/>
    <property type="match status" value="1"/>
</dbReference>
<dbReference type="GO" id="GO:0003964">
    <property type="term" value="F:RNA-directed DNA polymerase activity"/>
    <property type="evidence" value="ECO:0007669"/>
    <property type="project" value="UniProtKB-KW"/>
</dbReference>
<evidence type="ECO:0000256" key="6">
    <source>
        <dbReference type="ARBA" id="ARBA00022801"/>
    </source>
</evidence>
<evidence type="ECO:0000313" key="10">
    <source>
        <dbReference type="EMBL" id="GEU44734.1"/>
    </source>
</evidence>
<reference evidence="10" key="1">
    <citation type="journal article" date="2019" name="Sci. Rep.">
        <title>Draft genome of Tanacetum cinerariifolium, the natural source of mosquito coil.</title>
        <authorList>
            <person name="Yamashiro T."/>
            <person name="Shiraishi A."/>
            <person name="Satake H."/>
            <person name="Nakayama K."/>
        </authorList>
    </citation>
    <scope>NUCLEOTIDE SEQUENCE</scope>
</reference>
<keyword evidence="2" id="KW-0808">Transferase</keyword>
<keyword evidence="6" id="KW-0378">Hydrolase</keyword>
<dbReference type="FunFam" id="3.10.10.10:FF:000007">
    <property type="entry name" value="Retrovirus-related Pol polyprotein from transposon 17.6-like Protein"/>
    <property type="match status" value="1"/>
</dbReference>
<dbReference type="GO" id="GO:0004519">
    <property type="term" value="F:endonuclease activity"/>
    <property type="evidence" value="ECO:0007669"/>
    <property type="project" value="UniProtKB-KW"/>
</dbReference>
<dbReference type="PANTHER" id="PTHR24559">
    <property type="entry name" value="TRANSPOSON TY3-I GAG-POL POLYPROTEIN"/>
    <property type="match status" value="1"/>
</dbReference>
<protein>
    <submittedName>
        <fullName evidence="10">Ty3/gypsy retrotransposon protein</fullName>
    </submittedName>
</protein>
<evidence type="ECO:0000259" key="9">
    <source>
        <dbReference type="Pfam" id="PF17919"/>
    </source>
</evidence>
<feature type="domain" description="Reverse transcriptase" evidence="8">
    <location>
        <begin position="89"/>
        <end position="248"/>
    </location>
</feature>
<name>A0A6L2KA08_TANCI</name>
<dbReference type="InterPro" id="IPR041577">
    <property type="entry name" value="RT_RNaseH_2"/>
</dbReference>
<gene>
    <name evidence="10" type="ORF">Tci_016712</name>
</gene>
<dbReference type="SUPFAM" id="SSF56672">
    <property type="entry name" value="DNA/RNA polymerases"/>
    <property type="match status" value="1"/>
</dbReference>
<keyword evidence="1" id="KW-0645">Protease</keyword>
<sequence>MESSTNVNKEVDIVLANFERVFEILTELPPQRSHDHRIPLIPNTPQISVRPYRHPPNHKDSIELMVEELLESGVIRTSQSPFTSLLVKVKKKDASWRIRVDYKQLNKYIMKDKFPIPVIEELIDELNGSAVFSKLDLRSGYHQIRMSEADICKTAFKTNEGHYEFLVMPFGLTNVSLTFQSLMNVVFKHILRKFILVFFDDILIYNKNMEEYCEHLALVLQVMQDNTLFAKKIKCSFVLLQVEYLVHIISSQAGLTSYYRRFIKNYATISQPLTALLKKNAFKWNVSTELAYNQLKKAMMEAPVLGLPNFAQEFVVKTYASGTRIGVVLCQNGHPIAYLSKTLATKH</sequence>
<keyword evidence="7" id="KW-0695">RNA-directed DNA polymerase</keyword>
<dbReference type="GO" id="GO:0006508">
    <property type="term" value="P:proteolysis"/>
    <property type="evidence" value="ECO:0007669"/>
    <property type="project" value="UniProtKB-KW"/>
</dbReference>
<feature type="domain" description="Reverse transcriptase/retrotransposon-derived protein RNase H-like" evidence="9">
    <location>
        <begin position="284"/>
        <end position="344"/>
    </location>
</feature>
<proteinExistence type="predicted"/>
<dbReference type="GO" id="GO:0008233">
    <property type="term" value="F:peptidase activity"/>
    <property type="evidence" value="ECO:0007669"/>
    <property type="project" value="UniProtKB-KW"/>
</dbReference>
<dbReference type="InterPro" id="IPR053134">
    <property type="entry name" value="RNA-dir_DNA_polymerase"/>
</dbReference>
<organism evidence="10">
    <name type="scientific">Tanacetum cinerariifolium</name>
    <name type="common">Dalmatian daisy</name>
    <name type="synonym">Chrysanthemum cinerariifolium</name>
    <dbReference type="NCBI Taxonomy" id="118510"/>
    <lineage>
        <taxon>Eukaryota</taxon>
        <taxon>Viridiplantae</taxon>
        <taxon>Streptophyta</taxon>
        <taxon>Embryophyta</taxon>
        <taxon>Tracheophyta</taxon>
        <taxon>Spermatophyta</taxon>
        <taxon>Magnoliopsida</taxon>
        <taxon>eudicotyledons</taxon>
        <taxon>Gunneridae</taxon>
        <taxon>Pentapetalae</taxon>
        <taxon>asterids</taxon>
        <taxon>campanulids</taxon>
        <taxon>Asterales</taxon>
        <taxon>Asteraceae</taxon>
        <taxon>Asteroideae</taxon>
        <taxon>Anthemideae</taxon>
        <taxon>Anthemidinae</taxon>
        <taxon>Tanacetum</taxon>
    </lineage>
</organism>
<dbReference type="InterPro" id="IPR000477">
    <property type="entry name" value="RT_dom"/>
</dbReference>
<dbReference type="AlphaFoldDB" id="A0A6L2KA08"/>
<dbReference type="FunFam" id="3.30.70.270:FF:000020">
    <property type="entry name" value="Transposon Tf2-6 polyprotein-like Protein"/>
    <property type="match status" value="1"/>
</dbReference>
<dbReference type="CDD" id="cd01647">
    <property type="entry name" value="RT_LTR"/>
    <property type="match status" value="1"/>
</dbReference>
<comment type="caution">
    <text evidence="10">The sequence shown here is derived from an EMBL/GenBank/DDBJ whole genome shotgun (WGS) entry which is preliminary data.</text>
</comment>
<dbReference type="InterPro" id="IPR043502">
    <property type="entry name" value="DNA/RNA_pol_sf"/>
</dbReference>
<dbReference type="PANTHER" id="PTHR24559:SF450">
    <property type="entry name" value="RNA-DIRECTED DNA POLYMERASE HOMOLOG"/>
    <property type="match status" value="1"/>
</dbReference>
<dbReference type="InterPro" id="IPR043128">
    <property type="entry name" value="Rev_trsase/Diguanyl_cyclase"/>
</dbReference>
<evidence type="ECO:0000259" key="8">
    <source>
        <dbReference type="Pfam" id="PF00078"/>
    </source>
</evidence>
<keyword evidence="5" id="KW-0255">Endonuclease</keyword>
<dbReference type="Pfam" id="PF17919">
    <property type="entry name" value="RT_RNaseH_2"/>
    <property type="match status" value="1"/>
</dbReference>
<evidence type="ECO:0000256" key="3">
    <source>
        <dbReference type="ARBA" id="ARBA00022695"/>
    </source>
</evidence>
<evidence type="ECO:0000256" key="1">
    <source>
        <dbReference type="ARBA" id="ARBA00022670"/>
    </source>
</evidence>
<accession>A0A6L2KA08</accession>
<evidence type="ECO:0000256" key="5">
    <source>
        <dbReference type="ARBA" id="ARBA00022759"/>
    </source>
</evidence>
<evidence type="ECO:0000256" key="7">
    <source>
        <dbReference type="ARBA" id="ARBA00022918"/>
    </source>
</evidence>
<evidence type="ECO:0000256" key="2">
    <source>
        <dbReference type="ARBA" id="ARBA00022679"/>
    </source>
</evidence>
<dbReference type="Gene3D" id="3.30.70.270">
    <property type="match status" value="2"/>
</dbReference>
<keyword evidence="4" id="KW-0540">Nuclease</keyword>